<evidence type="ECO:0000313" key="2">
    <source>
        <dbReference type="Proteomes" id="UP000218231"/>
    </source>
</evidence>
<proteinExistence type="predicted"/>
<dbReference type="AlphaFoldDB" id="A0A2A2LGW5"/>
<reference evidence="1 2" key="1">
    <citation type="journal article" date="2017" name="Curr. Biol.">
        <title>Genome architecture and evolution of a unichromosomal asexual nematode.</title>
        <authorList>
            <person name="Fradin H."/>
            <person name="Zegar C."/>
            <person name="Gutwein M."/>
            <person name="Lucas J."/>
            <person name="Kovtun M."/>
            <person name="Corcoran D."/>
            <person name="Baugh L.R."/>
            <person name="Kiontke K."/>
            <person name="Gunsalus K."/>
            <person name="Fitch D.H."/>
            <person name="Piano F."/>
        </authorList>
    </citation>
    <scope>NUCLEOTIDE SEQUENCE [LARGE SCALE GENOMIC DNA]</scope>
    <source>
        <strain evidence="1">PF1309</strain>
    </source>
</reference>
<organism evidence="1 2">
    <name type="scientific">Diploscapter pachys</name>
    <dbReference type="NCBI Taxonomy" id="2018661"/>
    <lineage>
        <taxon>Eukaryota</taxon>
        <taxon>Metazoa</taxon>
        <taxon>Ecdysozoa</taxon>
        <taxon>Nematoda</taxon>
        <taxon>Chromadorea</taxon>
        <taxon>Rhabditida</taxon>
        <taxon>Rhabditina</taxon>
        <taxon>Rhabditomorpha</taxon>
        <taxon>Rhabditoidea</taxon>
        <taxon>Rhabditidae</taxon>
        <taxon>Diploscapter</taxon>
    </lineage>
</organism>
<accession>A0A2A2LGW5</accession>
<protein>
    <submittedName>
        <fullName evidence="1">Uncharacterized protein</fullName>
    </submittedName>
</protein>
<sequence>MNATFHSFAVDFKEKHLQGYVHSLADSAWIWIGERSIQSLGLAAFPLFTMLVEGPGGQREFVKSLTLRLTKNLGIQQVFFSTDLQEEDAEYWNELYGVLLPQLSKFLKTQPSSD</sequence>
<dbReference type="EMBL" id="LIAE01006789">
    <property type="protein sequence ID" value="PAV85297.1"/>
    <property type="molecule type" value="Genomic_DNA"/>
</dbReference>
<gene>
    <name evidence="1" type="ORF">WR25_03593</name>
</gene>
<comment type="caution">
    <text evidence="1">The sequence shown here is derived from an EMBL/GenBank/DDBJ whole genome shotgun (WGS) entry which is preliminary data.</text>
</comment>
<name>A0A2A2LGW5_9BILA</name>
<evidence type="ECO:0000313" key="1">
    <source>
        <dbReference type="EMBL" id="PAV85297.1"/>
    </source>
</evidence>
<dbReference type="OrthoDB" id="5834512at2759"/>
<dbReference type="Proteomes" id="UP000218231">
    <property type="component" value="Unassembled WGS sequence"/>
</dbReference>
<keyword evidence="2" id="KW-1185">Reference proteome</keyword>